<protein>
    <submittedName>
        <fullName evidence="4">Uncharacterized protein</fullName>
    </submittedName>
</protein>
<keyword evidence="3" id="KW-1133">Transmembrane helix</keyword>
<feature type="transmembrane region" description="Helical" evidence="3">
    <location>
        <begin position="56"/>
        <end position="77"/>
    </location>
</feature>
<dbReference type="EMBL" id="MFCX01000005">
    <property type="protein sequence ID" value="OGE26689.1"/>
    <property type="molecule type" value="Genomic_DNA"/>
</dbReference>
<keyword evidence="1" id="KW-0175">Coiled coil</keyword>
<evidence type="ECO:0000256" key="1">
    <source>
        <dbReference type="SAM" id="Coils"/>
    </source>
</evidence>
<evidence type="ECO:0000313" key="5">
    <source>
        <dbReference type="Proteomes" id="UP000177042"/>
    </source>
</evidence>
<dbReference type="AlphaFoldDB" id="A0A1F5JDL1"/>
<evidence type="ECO:0000256" key="2">
    <source>
        <dbReference type="SAM" id="MobiDB-lite"/>
    </source>
</evidence>
<feature type="transmembrane region" description="Helical" evidence="3">
    <location>
        <begin position="27"/>
        <end position="44"/>
    </location>
</feature>
<evidence type="ECO:0000313" key="4">
    <source>
        <dbReference type="EMBL" id="OGE26689.1"/>
    </source>
</evidence>
<feature type="region of interest" description="Disordered" evidence="2">
    <location>
        <begin position="231"/>
        <end position="250"/>
    </location>
</feature>
<proteinExistence type="predicted"/>
<feature type="transmembrane region" description="Helical" evidence="3">
    <location>
        <begin position="83"/>
        <end position="112"/>
    </location>
</feature>
<keyword evidence="3" id="KW-0812">Transmembrane</keyword>
<name>A0A1F5JDL1_9BACT</name>
<sequence length="250" mass="28514">MKLIIVPLMTIIIYFISKNPFTGSYKLQLTLLSIIALLGFGYFLKKKGLSVIQNVIFNYLLTVAVLFLIASTGWFFSPFFFVLYLWAIFLAFIFSPPVSLSFIITLIILFSFNIGEVDLAYDFLIVLSLLTTIPLSLYLRKEYLRLKESEKEILVLQKEKENNINSTVEEILANKINNVAVNLRQPVNDIKQLAFRMGDIKEKQKLETDRERILASSEEALRVLKEFEEESTGKKLVVNPGSPQAAPETS</sequence>
<keyword evidence="3" id="KW-0472">Membrane</keyword>
<organism evidence="4 5">
    <name type="scientific">Candidatus Daviesbacteria bacterium RIFCSPHIGHO2_02_FULL_39_12</name>
    <dbReference type="NCBI Taxonomy" id="1797770"/>
    <lineage>
        <taxon>Bacteria</taxon>
        <taxon>Candidatus Daviesiibacteriota</taxon>
    </lineage>
</organism>
<feature type="transmembrane region" description="Helical" evidence="3">
    <location>
        <begin position="119"/>
        <end position="139"/>
    </location>
</feature>
<dbReference type="Proteomes" id="UP000177042">
    <property type="component" value="Unassembled WGS sequence"/>
</dbReference>
<feature type="coiled-coil region" evidence="1">
    <location>
        <begin position="139"/>
        <end position="166"/>
    </location>
</feature>
<accession>A0A1F5JDL1</accession>
<comment type="caution">
    <text evidence="4">The sequence shown here is derived from an EMBL/GenBank/DDBJ whole genome shotgun (WGS) entry which is preliminary data.</text>
</comment>
<reference evidence="4 5" key="1">
    <citation type="journal article" date="2016" name="Nat. Commun.">
        <title>Thousands of microbial genomes shed light on interconnected biogeochemical processes in an aquifer system.</title>
        <authorList>
            <person name="Anantharaman K."/>
            <person name="Brown C.T."/>
            <person name="Hug L.A."/>
            <person name="Sharon I."/>
            <person name="Castelle C.J."/>
            <person name="Probst A.J."/>
            <person name="Thomas B.C."/>
            <person name="Singh A."/>
            <person name="Wilkins M.J."/>
            <person name="Karaoz U."/>
            <person name="Brodie E.L."/>
            <person name="Williams K.H."/>
            <person name="Hubbard S.S."/>
            <person name="Banfield J.F."/>
        </authorList>
    </citation>
    <scope>NUCLEOTIDE SEQUENCE [LARGE SCALE GENOMIC DNA]</scope>
</reference>
<gene>
    <name evidence="4" type="ORF">A3C26_00980</name>
</gene>
<evidence type="ECO:0000256" key="3">
    <source>
        <dbReference type="SAM" id="Phobius"/>
    </source>
</evidence>